<keyword evidence="3" id="KW-1185">Reference proteome</keyword>
<comment type="caution">
    <text evidence="2">The sequence shown here is derived from an EMBL/GenBank/DDBJ whole genome shotgun (WGS) entry which is preliminary data.</text>
</comment>
<organism evidence="2 3">
    <name type="scientific">Pleurodeles waltl</name>
    <name type="common">Iberian ribbed newt</name>
    <dbReference type="NCBI Taxonomy" id="8319"/>
    <lineage>
        <taxon>Eukaryota</taxon>
        <taxon>Metazoa</taxon>
        <taxon>Chordata</taxon>
        <taxon>Craniata</taxon>
        <taxon>Vertebrata</taxon>
        <taxon>Euteleostomi</taxon>
        <taxon>Amphibia</taxon>
        <taxon>Batrachia</taxon>
        <taxon>Caudata</taxon>
        <taxon>Salamandroidea</taxon>
        <taxon>Salamandridae</taxon>
        <taxon>Pleurodelinae</taxon>
        <taxon>Pleurodeles</taxon>
    </lineage>
</organism>
<accession>A0AAV7RFG8</accession>
<dbReference type="AlphaFoldDB" id="A0AAV7RFG8"/>
<feature type="region of interest" description="Disordered" evidence="1">
    <location>
        <begin position="1"/>
        <end position="23"/>
    </location>
</feature>
<gene>
    <name evidence="2" type="ORF">NDU88_003876</name>
</gene>
<evidence type="ECO:0000313" key="3">
    <source>
        <dbReference type="Proteomes" id="UP001066276"/>
    </source>
</evidence>
<evidence type="ECO:0000256" key="1">
    <source>
        <dbReference type="SAM" id="MobiDB-lite"/>
    </source>
</evidence>
<proteinExistence type="predicted"/>
<name>A0AAV7RFG8_PLEWA</name>
<evidence type="ECO:0000313" key="2">
    <source>
        <dbReference type="EMBL" id="KAJ1151089.1"/>
    </source>
</evidence>
<feature type="compositionally biased region" description="Polar residues" evidence="1">
    <location>
        <begin position="1"/>
        <end position="18"/>
    </location>
</feature>
<dbReference type="Proteomes" id="UP001066276">
    <property type="component" value="Chromosome 5"/>
</dbReference>
<sequence length="131" mass="15066">MLWSYRNTPHSMTGITPSTEERGRGAQDLLRQAWLNKLSTMKSSNVNALEFEMARDRIRESQAKSKIRWPPYQSRTLYESVGYFFVRRFRDTPASLSNADSDLRSRAQDDVFLNPGLALPANIRERVRGVG</sequence>
<reference evidence="2" key="1">
    <citation type="journal article" date="2022" name="bioRxiv">
        <title>Sequencing and chromosome-scale assembly of the giantPleurodeles waltlgenome.</title>
        <authorList>
            <person name="Brown T."/>
            <person name="Elewa A."/>
            <person name="Iarovenko S."/>
            <person name="Subramanian E."/>
            <person name="Araus A.J."/>
            <person name="Petzold A."/>
            <person name="Susuki M."/>
            <person name="Suzuki K.-i.T."/>
            <person name="Hayashi T."/>
            <person name="Toyoda A."/>
            <person name="Oliveira C."/>
            <person name="Osipova E."/>
            <person name="Leigh N.D."/>
            <person name="Simon A."/>
            <person name="Yun M.H."/>
        </authorList>
    </citation>
    <scope>NUCLEOTIDE SEQUENCE</scope>
    <source>
        <strain evidence="2">20211129_DDA</strain>
        <tissue evidence="2">Liver</tissue>
    </source>
</reference>
<dbReference type="EMBL" id="JANPWB010000009">
    <property type="protein sequence ID" value="KAJ1151089.1"/>
    <property type="molecule type" value="Genomic_DNA"/>
</dbReference>
<protein>
    <submittedName>
        <fullName evidence="2">Uncharacterized protein</fullName>
    </submittedName>
</protein>